<dbReference type="EnsemblMetazoa" id="OVOC10452.1">
    <property type="protein sequence ID" value="OVOC10452.1"/>
    <property type="gene ID" value="WBGene00247261"/>
</dbReference>
<keyword evidence="2" id="KW-1185">Reference proteome</keyword>
<dbReference type="SMART" id="SM00220">
    <property type="entry name" value="S_TKc"/>
    <property type="match status" value="1"/>
</dbReference>
<dbReference type="GO" id="GO:0005524">
    <property type="term" value="F:ATP binding"/>
    <property type="evidence" value="ECO:0007669"/>
    <property type="project" value="InterPro"/>
</dbReference>
<dbReference type="PROSITE" id="PS50011">
    <property type="entry name" value="PROTEIN_KINASE_DOM"/>
    <property type="match status" value="1"/>
</dbReference>
<organism evidence="1 2">
    <name type="scientific">Onchocerca volvulus</name>
    <dbReference type="NCBI Taxonomy" id="6282"/>
    <lineage>
        <taxon>Eukaryota</taxon>
        <taxon>Metazoa</taxon>
        <taxon>Ecdysozoa</taxon>
        <taxon>Nematoda</taxon>
        <taxon>Chromadorea</taxon>
        <taxon>Rhabditida</taxon>
        <taxon>Spirurina</taxon>
        <taxon>Spiruromorpha</taxon>
        <taxon>Filarioidea</taxon>
        <taxon>Onchocercidae</taxon>
        <taxon>Onchocerca</taxon>
    </lineage>
</organism>
<sequence length="316" mass="35635">MTMDIQVTDAAYDFCQWLKARNLFFRKPQMNDIEDRKCLQNELLANPKSQDTNATGSDTNELVKGCVYPVYKKSGRSYIVKISPGGGLEASLLLQAKKLKESNTLEDVCLPLLVDHYYHHMSSTNFFILEFCEHGSLEKLLADNSAVPMHKQYIAKILRGVATAIYFLHSQGIYHGTICTANILVDHYMIGRLTGLTGAQEVTENMNKNMQLPMYAAPESVHLKAESLPQDMFALGVVLYQCLIGRIPKRKPNGTIDYHGVKSSITVPIDSEMWHTTQLLMSERLELRLTAGQFLHTDWIESAATTPITQIFSWNN</sequence>
<dbReference type="STRING" id="6282.A0A2K6VEU3"/>
<reference evidence="1" key="2">
    <citation type="submission" date="2018-02" db="UniProtKB">
        <authorList>
            <consortium name="EnsemblMetazoa"/>
        </authorList>
    </citation>
    <scope>IDENTIFICATION</scope>
</reference>
<dbReference type="InterPro" id="IPR000719">
    <property type="entry name" value="Prot_kinase_dom"/>
</dbReference>
<reference evidence="2" key="1">
    <citation type="submission" date="2013-10" db="EMBL/GenBank/DDBJ databases">
        <title>Genome sequencing of Onchocerca volvulus.</title>
        <authorList>
            <person name="Cotton J."/>
            <person name="Tsai J."/>
            <person name="Stanley E."/>
            <person name="Tracey A."/>
            <person name="Holroyd N."/>
            <person name="Lustigman S."/>
            <person name="Berriman M."/>
        </authorList>
    </citation>
    <scope>NUCLEOTIDE SEQUENCE</scope>
</reference>
<dbReference type="AlphaFoldDB" id="A0A2K6VEU3"/>
<dbReference type="Pfam" id="PF00069">
    <property type="entry name" value="Pkinase"/>
    <property type="match status" value="1"/>
</dbReference>
<dbReference type="EMBL" id="CMVM020000341">
    <property type="status" value="NOT_ANNOTATED_CDS"/>
    <property type="molecule type" value="Genomic_DNA"/>
</dbReference>
<evidence type="ECO:0000313" key="2">
    <source>
        <dbReference type="Proteomes" id="UP000024404"/>
    </source>
</evidence>
<dbReference type="Proteomes" id="UP000024404">
    <property type="component" value="Unassembled WGS sequence"/>
</dbReference>
<accession>A0A2K6VEU3</accession>
<dbReference type="GO" id="GO:0005737">
    <property type="term" value="C:cytoplasm"/>
    <property type="evidence" value="ECO:0007669"/>
    <property type="project" value="TreeGrafter"/>
</dbReference>
<dbReference type="InterPro" id="IPR045269">
    <property type="entry name" value="Atg1-like"/>
</dbReference>
<dbReference type="InterPro" id="IPR011009">
    <property type="entry name" value="Kinase-like_dom_sf"/>
</dbReference>
<dbReference type="PANTHER" id="PTHR24348">
    <property type="entry name" value="SERINE/THREONINE-PROTEIN KINASE UNC-51-RELATED"/>
    <property type="match status" value="1"/>
</dbReference>
<dbReference type="SUPFAM" id="SSF56112">
    <property type="entry name" value="Protein kinase-like (PK-like)"/>
    <property type="match status" value="1"/>
</dbReference>
<protein>
    <submittedName>
        <fullName evidence="1">Protein kinase domain-containing protein</fullName>
    </submittedName>
</protein>
<dbReference type="Gene3D" id="1.10.510.10">
    <property type="entry name" value="Transferase(Phosphotransferase) domain 1"/>
    <property type="match status" value="1"/>
</dbReference>
<proteinExistence type="predicted"/>
<dbReference type="GO" id="GO:0006914">
    <property type="term" value="P:autophagy"/>
    <property type="evidence" value="ECO:0007669"/>
    <property type="project" value="UniProtKB-ARBA"/>
</dbReference>
<evidence type="ECO:0000313" key="1">
    <source>
        <dbReference type="EnsemblMetazoa" id="OVOC10452.1"/>
    </source>
</evidence>
<dbReference type="GO" id="GO:0004674">
    <property type="term" value="F:protein serine/threonine kinase activity"/>
    <property type="evidence" value="ECO:0007669"/>
    <property type="project" value="InterPro"/>
</dbReference>
<dbReference type="GO" id="GO:0010506">
    <property type="term" value="P:regulation of autophagy"/>
    <property type="evidence" value="ECO:0007669"/>
    <property type="project" value="InterPro"/>
</dbReference>
<name>A0A2K6VEU3_ONCVO</name>
<dbReference type="OMA" id="GTICTAN"/>